<dbReference type="STRING" id="365044.Pnap_4085"/>
<evidence type="ECO:0000259" key="8">
    <source>
        <dbReference type="PROSITE" id="PS50109"/>
    </source>
</evidence>
<gene>
    <name evidence="9" type="ordered locus">Pnap_4085</name>
</gene>
<name>A1VUP8_POLNA</name>
<feature type="transmembrane region" description="Helical" evidence="7">
    <location>
        <begin position="243"/>
        <end position="262"/>
    </location>
</feature>
<keyword evidence="3" id="KW-0808">Transferase</keyword>
<keyword evidence="10" id="KW-1185">Reference proteome</keyword>
<feature type="transmembrane region" description="Helical" evidence="7">
    <location>
        <begin position="211"/>
        <end position="231"/>
    </location>
</feature>
<evidence type="ECO:0000256" key="4">
    <source>
        <dbReference type="ARBA" id="ARBA00022777"/>
    </source>
</evidence>
<feature type="transmembrane region" description="Helical" evidence="7">
    <location>
        <begin position="334"/>
        <end position="354"/>
    </location>
</feature>
<dbReference type="KEGG" id="pna:Pnap_4085"/>
<accession>A1VUP8</accession>
<dbReference type="PANTHER" id="PTHR24421:SF10">
    <property type="entry name" value="NITRATE_NITRITE SENSOR PROTEIN NARQ"/>
    <property type="match status" value="1"/>
</dbReference>
<dbReference type="AlphaFoldDB" id="A1VUP8"/>
<dbReference type="Gene3D" id="3.30.565.10">
    <property type="entry name" value="Histidine kinase-like ATPase, C-terminal domain"/>
    <property type="match status" value="1"/>
</dbReference>
<evidence type="ECO:0000256" key="6">
    <source>
        <dbReference type="SAM" id="Coils"/>
    </source>
</evidence>
<dbReference type="SUPFAM" id="SSF55874">
    <property type="entry name" value="ATPase domain of HSP90 chaperone/DNA topoisomerase II/histidine kinase"/>
    <property type="match status" value="1"/>
</dbReference>
<evidence type="ECO:0000256" key="3">
    <source>
        <dbReference type="ARBA" id="ARBA00022679"/>
    </source>
</evidence>
<evidence type="ECO:0000256" key="1">
    <source>
        <dbReference type="ARBA" id="ARBA00000085"/>
    </source>
</evidence>
<feature type="coiled-coil region" evidence="6">
    <location>
        <begin position="421"/>
        <end position="452"/>
    </location>
</feature>
<dbReference type="InterPro" id="IPR050482">
    <property type="entry name" value="Sensor_HK_TwoCompSys"/>
</dbReference>
<dbReference type="InterPro" id="IPR005467">
    <property type="entry name" value="His_kinase_dom"/>
</dbReference>
<dbReference type="PANTHER" id="PTHR24421">
    <property type="entry name" value="NITRATE/NITRITE SENSOR PROTEIN NARX-RELATED"/>
    <property type="match status" value="1"/>
</dbReference>
<dbReference type="PRINTS" id="PR00344">
    <property type="entry name" value="BCTRLSENSOR"/>
</dbReference>
<dbReference type="InterPro" id="IPR004358">
    <property type="entry name" value="Sig_transdc_His_kin-like_C"/>
</dbReference>
<feature type="transmembrane region" description="Helical" evidence="7">
    <location>
        <begin position="396"/>
        <end position="414"/>
    </location>
</feature>
<dbReference type="HOGENOM" id="CLU_014388_1_0_4"/>
<proteinExistence type="predicted"/>
<keyword evidence="7" id="KW-0812">Transmembrane</keyword>
<dbReference type="RefSeq" id="WP_011803438.1">
    <property type="nucleotide sequence ID" value="NC_008781.1"/>
</dbReference>
<dbReference type="PROSITE" id="PS50109">
    <property type="entry name" value="HIS_KIN"/>
    <property type="match status" value="1"/>
</dbReference>
<feature type="transmembrane region" description="Helical" evidence="7">
    <location>
        <begin position="274"/>
        <end position="295"/>
    </location>
</feature>
<dbReference type="Pfam" id="PF02518">
    <property type="entry name" value="HATPase_c"/>
    <property type="match status" value="1"/>
</dbReference>
<feature type="transmembrane region" description="Helical" evidence="7">
    <location>
        <begin position="366"/>
        <end position="384"/>
    </location>
</feature>
<protein>
    <recommendedName>
        <fullName evidence="2">histidine kinase</fullName>
        <ecNumber evidence="2">2.7.13.3</ecNumber>
    </recommendedName>
</protein>
<feature type="domain" description="Histidine kinase" evidence="8">
    <location>
        <begin position="464"/>
        <end position="650"/>
    </location>
</feature>
<evidence type="ECO:0000256" key="2">
    <source>
        <dbReference type="ARBA" id="ARBA00012438"/>
    </source>
</evidence>
<keyword evidence="5" id="KW-0902">Two-component regulatory system</keyword>
<dbReference type="eggNOG" id="COG4585">
    <property type="taxonomic scope" value="Bacteria"/>
</dbReference>
<dbReference type="InterPro" id="IPR003594">
    <property type="entry name" value="HATPase_dom"/>
</dbReference>
<evidence type="ECO:0000256" key="5">
    <source>
        <dbReference type="ARBA" id="ARBA00023012"/>
    </source>
</evidence>
<keyword evidence="4 9" id="KW-0418">Kinase</keyword>
<feature type="transmembrane region" description="Helical" evidence="7">
    <location>
        <begin position="307"/>
        <end position="328"/>
    </location>
</feature>
<evidence type="ECO:0000313" key="9">
    <source>
        <dbReference type="EMBL" id="ABM39376.1"/>
    </source>
</evidence>
<dbReference type="EC" id="2.7.13.3" evidence="2"/>
<dbReference type="EMBL" id="CP000529">
    <property type="protein sequence ID" value="ABM39376.1"/>
    <property type="molecule type" value="Genomic_DNA"/>
</dbReference>
<organism evidence="9 10">
    <name type="scientific">Polaromonas naphthalenivorans (strain CJ2)</name>
    <dbReference type="NCBI Taxonomy" id="365044"/>
    <lineage>
        <taxon>Bacteria</taxon>
        <taxon>Pseudomonadati</taxon>
        <taxon>Pseudomonadota</taxon>
        <taxon>Betaproteobacteria</taxon>
        <taxon>Burkholderiales</taxon>
        <taxon>Comamonadaceae</taxon>
        <taxon>Polaromonas</taxon>
    </lineage>
</organism>
<dbReference type="GO" id="GO:0004673">
    <property type="term" value="F:protein histidine kinase activity"/>
    <property type="evidence" value="ECO:0007669"/>
    <property type="project" value="UniProtKB-EC"/>
</dbReference>
<dbReference type="OrthoDB" id="8697484at2"/>
<keyword evidence="6" id="KW-0175">Coiled coil</keyword>
<dbReference type="CDD" id="cd16917">
    <property type="entry name" value="HATPase_UhpB-NarQ-NarX-like"/>
    <property type="match status" value="1"/>
</dbReference>
<dbReference type="Proteomes" id="UP000000644">
    <property type="component" value="Chromosome"/>
</dbReference>
<dbReference type="SMART" id="SM00387">
    <property type="entry name" value="HATPase_c"/>
    <property type="match status" value="1"/>
</dbReference>
<keyword evidence="7" id="KW-1133">Transmembrane helix</keyword>
<dbReference type="InterPro" id="IPR036890">
    <property type="entry name" value="HATPase_C_sf"/>
</dbReference>
<dbReference type="GO" id="GO:0000160">
    <property type="term" value="P:phosphorelay signal transduction system"/>
    <property type="evidence" value="ECO:0007669"/>
    <property type="project" value="UniProtKB-KW"/>
</dbReference>
<evidence type="ECO:0000313" key="10">
    <source>
        <dbReference type="Proteomes" id="UP000000644"/>
    </source>
</evidence>
<evidence type="ECO:0000256" key="7">
    <source>
        <dbReference type="SAM" id="Phobius"/>
    </source>
</evidence>
<comment type="catalytic activity">
    <reaction evidence="1">
        <text>ATP + protein L-histidine = ADP + protein N-phospho-L-histidine.</text>
        <dbReference type="EC" id="2.7.13.3"/>
    </reaction>
</comment>
<keyword evidence="7" id="KW-0472">Membrane</keyword>
<reference evidence="10" key="1">
    <citation type="journal article" date="2009" name="Environ. Microbiol.">
        <title>The genome of Polaromonas naphthalenivorans strain CJ2, isolated from coal tar-contaminated sediment, reveals physiological and metabolic versatility and evolution through extensive horizontal gene transfer.</title>
        <authorList>
            <person name="Yagi J.M."/>
            <person name="Sims D."/>
            <person name="Brettin T."/>
            <person name="Bruce D."/>
            <person name="Madsen E.L."/>
        </authorList>
    </citation>
    <scope>NUCLEOTIDE SEQUENCE [LARGE SCALE GENOMIC DNA]</scope>
    <source>
        <strain evidence="10">CJ2</strain>
    </source>
</reference>
<sequence length="652" mass="72167">MHDVWVSRKPRHGWLAYGMAVALAALMACWPGRSSAEPLHFQTAQVLGMDEGHGFSAPPYLLEAANPQGDWRPVSLPHAVPPELLPGVDDPLRPRTVVSWYRLQVPRQQDAADALNPYYLYIPRWKTDGQLAVYASGRLVYRSSGNLLWNGSNHPLWIPLDKARSAELPDSLLLRVEHLRATGAAVSSVWLGRQDEIGWRYRMRDLLQVQLPLMVSAAFLAVGLFALFVWIRQKAASRAPDSLYLLFFAMSLASFIRSLHFYVGQFKLPLPDQWFGWLTISALFWLIATSHFLLVRLHRRPQPRLSRAVIGITALVSLVTLPLLSAVLPGASELARVIYLVLLGMGFAIAISGLRNARLAGSGEGLLLASWGVAGMLLGVHDWLLQNNLVSVEGSYLSVYVGTGLFLIFMYIMFRRYLGALEEARQANASLAQRLRAREAELNASHARLREVEHRQTLSQERQRLMQDMHDGLGSSLVSALRVVEDGQLHEAQVADVLRSCIDDLKLAIDSMEPVEADLLLLLATLRFRLGNRLKSSSIRLVWNISDVPALPWLDPRNALHILRILQEAFANILKHAQASEIGVSTSAGNGWIEVAVADNGQGFSVDEAMKGGGKGLMNQRRRAEAIGGEVLLASSSKGSVLTLRLPEKHPA</sequence>